<dbReference type="InterPro" id="IPR016181">
    <property type="entry name" value="Acyl_CoA_acyltransferase"/>
</dbReference>
<proteinExistence type="predicted"/>
<organism evidence="1 2">
    <name type="scientific">Pleomassaria siparia CBS 279.74</name>
    <dbReference type="NCBI Taxonomy" id="1314801"/>
    <lineage>
        <taxon>Eukaryota</taxon>
        <taxon>Fungi</taxon>
        <taxon>Dikarya</taxon>
        <taxon>Ascomycota</taxon>
        <taxon>Pezizomycotina</taxon>
        <taxon>Dothideomycetes</taxon>
        <taxon>Pleosporomycetidae</taxon>
        <taxon>Pleosporales</taxon>
        <taxon>Pleomassariaceae</taxon>
        <taxon>Pleomassaria</taxon>
    </lineage>
</organism>
<dbReference type="Proteomes" id="UP000799428">
    <property type="component" value="Unassembled WGS sequence"/>
</dbReference>
<dbReference type="InterPro" id="IPR052523">
    <property type="entry name" value="Trichothecene_AcTrans"/>
</dbReference>
<gene>
    <name evidence="1" type="ORF">K504DRAFT_461709</name>
</gene>
<dbReference type="OrthoDB" id="544277at2759"/>
<dbReference type="PANTHER" id="PTHR42791:SF1">
    <property type="entry name" value="N-ACETYLTRANSFERASE DOMAIN-CONTAINING PROTEIN"/>
    <property type="match status" value="1"/>
</dbReference>
<evidence type="ECO:0000313" key="1">
    <source>
        <dbReference type="EMBL" id="KAF2713126.1"/>
    </source>
</evidence>
<keyword evidence="2" id="KW-1185">Reference proteome</keyword>
<dbReference type="SUPFAM" id="SSF55729">
    <property type="entry name" value="Acyl-CoA N-acyltransferases (Nat)"/>
    <property type="match status" value="1"/>
</dbReference>
<evidence type="ECO:0000313" key="2">
    <source>
        <dbReference type="Proteomes" id="UP000799428"/>
    </source>
</evidence>
<sequence>MAQHPEIRITKASGKEYLSHTVSTVSAAFDTDPVFHYFLNNSPSATEEHALRTHLMTLIFSAASSSSGIFYEASISTQPAPTGPESLAPCTEGVEPEPRFHCAAIVMPPGKATDAPGLLGWLKIVRMGLFSLVYRIGLARFYRVLFEYPALFERPKHTALAPSETYYYVLILGTDNSYRSRGLCSKLMIELQKEGQKEMKPVWLEATTATSRELYQKLGWEDVVTSETEEGGGLVLGRGKSDEEGNDKRGVEAKGVTIWPMVWWPDGYEKGRNKKSI</sequence>
<dbReference type="EMBL" id="MU005765">
    <property type="protein sequence ID" value="KAF2713126.1"/>
    <property type="molecule type" value="Genomic_DNA"/>
</dbReference>
<dbReference type="AlphaFoldDB" id="A0A6G1KJP6"/>
<dbReference type="PANTHER" id="PTHR42791">
    <property type="entry name" value="GNAT FAMILY ACETYLTRANSFERASE"/>
    <property type="match status" value="1"/>
</dbReference>
<reference evidence="1" key="1">
    <citation type="journal article" date="2020" name="Stud. Mycol.">
        <title>101 Dothideomycetes genomes: a test case for predicting lifestyles and emergence of pathogens.</title>
        <authorList>
            <person name="Haridas S."/>
            <person name="Albert R."/>
            <person name="Binder M."/>
            <person name="Bloem J."/>
            <person name="Labutti K."/>
            <person name="Salamov A."/>
            <person name="Andreopoulos B."/>
            <person name="Baker S."/>
            <person name="Barry K."/>
            <person name="Bills G."/>
            <person name="Bluhm B."/>
            <person name="Cannon C."/>
            <person name="Castanera R."/>
            <person name="Culley D."/>
            <person name="Daum C."/>
            <person name="Ezra D."/>
            <person name="Gonzalez J."/>
            <person name="Henrissat B."/>
            <person name="Kuo A."/>
            <person name="Liang C."/>
            <person name="Lipzen A."/>
            <person name="Lutzoni F."/>
            <person name="Magnuson J."/>
            <person name="Mondo S."/>
            <person name="Nolan M."/>
            <person name="Ohm R."/>
            <person name="Pangilinan J."/>
            <person name="Park H.-J."/>
            <person name="Ramirez L."/>
            <person name="Alfaro M."/>
            <person name="Sun H."/>
            <person name="Tritt A."/>
            <person name="Yoshinaga Y."/>
            <person name="Zwiers L.-H."/>
            <person name="Turgeon B."/>
            <person name="Goodwin S."/>
            <person name="Spatafora J."/>
            <person name="Crous P."/>
            <person name="Grigoriev I."/>
        </authorList>
    </citation>
    <scope>NUCLEOTIDE SEQUENCE</scope>
    <source>
        <strain evidence="1">CBS 279.74</strain>
    </source>
</reference>
<dbReference type="Gene3D" id="3.40.630.30">
    <property type="match status" value="1"/>
</dbReference>
<protein>
    <submittedName>
        <fullName evidence="1">Uncharacterized protein</fullName>
    </submittedName>
</protein>
<accession>A0A6G1KJP6</accession>
<name>A0A6G1KJP6_9PLEO</name>